<dbReference type="RefSeq" id="WP_406700732.1">
    <property type="nucleotide sequence ID" value="NZ_CP155447.1"/>
</dbReference>
<organism evidence="2">
    <name type="scientific">Singulisphaera sp. Ch08</name>
    <dbReference type="NCBI Taxonomy" id="3120278"/>
    <lineage>
        <taxon>Bacteria</taxon>
        <taxon>Pseudomonadati</taxon>
        <taxon>Planctomycetota</taxon>
        <taxon>Planctomycetia</taxon>
        <taxon>Isosphaerales</taxon>
        <taxon>Isosphaeraceae</taxon>
        <taxon>Singulisphaera</taxon>
    </lineage>
</organism>
<accession>A0AAU7CR37</accession>
<dbReference type="SMART" id="SM00860">
    <property type="entry name" value="SMI1_KNR4"/>
    <property type="match status" value="1"/>
</dbReference>
<dbReference type="Gene3D" id="3.40.1580.10">
    <property type="entry name" value="SMI1/KNR4-like"/>
    <property type="match status" value="1"/>
</dbReference>
<dbReference type="Pfam" id="PF09346">
    <property type="entry name" value="SMI1_KNR4"/>
    <property type="match status" value="1"/>
</dbReference>
<dbReference type="InterPro" id="IPR018958">
    <property type="entry name" value="Knr4/Smi1-like_dom"/>
</dbReference>
<sequence>MRDLNELNINEGGRPVFRRVPTDEEIGAFESHFNLRLPPDYVSFLKQTNGGHPEIDSFRPSGAEEDTLWSVNRFYHLSPEKDDLEGLWRAKGEWQGVLGDRVVPIANDSGGNQILLDYSSGSPTVGLCIHDDDFRMLHLSDTFSSFLDMLVRDPEIR</sequence>
<evidence type="ECO:0000259" key="1">
    <source>
        <dbReference type="SMART" id="SM00860"/>
    </source>
</evidence>
<protein>
    <submittedName>
        <fullName evidence="2">SMI1/KNR4 family protein</fullName>
    </submittedName>
</protein>
<dbReference type="SUPFAM" id="SSF160631">
    <property type="entry name" value="SMI1/KNR4-like"/>
    <property type="match status" value="1"/>
</dbReference>
<feature type="domain" description="Knr4/Smi1-like" evidence="1">
    <location>
        <begin position="21"/>
        <end position="149"/>
    </location>
</feature>
<dbReference type="EMBL" id="CP155447">
    <property type="protein sequence ID" value="XBH07894.1"/>
    <property type="molecule type" value="Genomic_DNA"/>
</dbReference>
<name>A0AAU7CR37_9BACT</name>
<dbReference type="InterPro" id="IPR037883">
    <property type="entry name" value="Knr4/Smi1-like_sf"/>
</dbReference>
<gene>
    <name evidence="2" type="ORF">V5E97_18235</name>
</gene>
<dbReference type="AlphaFoldDB" id="A0AAU7CR37"/>
<reference evidence="2" key="1">
    <citation type="submission" date="2024-05" db="EMBL/GenBank/DDBJ databases">
        <title>Planctomycetes of the genus Singulisphaera possess chitinolytic capabilities.</title>
        <authorList>
            <person name="Ivanova A."/>
        </authorList>
    </citation>
    <scope>NUCLEOTIDE SEQUENCE</scope>
    <source>
        <strain evidence="2">Ch08T</strain>
    </source>
</reference>
<proteinExistence type="predicted"/>
<evidence type="ECO:0000313" key="2">
    <source>
        <dbReference type="EMBL" id="XBH07894.1"/>
    </source>
</evidence>